<reference evidence="1" key="1">
    <citation type="submission" date="2014-11" db="EMBL/GenBank/DDBJ databases">
        <authorList>
            <person name="Amaro Gonzalez C."/>
        </authorList>
    </citation>
    <scope>NUCLEOTIDE SEQUENCE</scope>
</reference>
<dbReference type="EMBL" id="GBXM01007409">
    <property type="protein sequence ID" value="JAI01169.1"/>
    <property type="molecule type" value="Transcribed_RNA"/>
</dbReference>
<proteinExistence type="predicted"/>
<name>A0A0E9XHJ3_ANGAN</name>
<sequence length="126" mass="14164">MRMMLPAHWNFSELMNRIGCFTLGKISSSSGNIQESKAIPHLNLSSLQRDSITVAPPKECPIIAIRHMSREFSNVVQSNRDCSTFVTEFPELISVRISSAFIHSSALCFTCLFRRGNSLSPVFRDL</sequence>
<reference evidence="1" key="2">
    <citation type="journal article" date="2015" name="Fish Shellfish Immunol.">
        <title>Early steps in the European eel (Anguilla anguilla)-Vibrio vulnificus interaction in the gills: Role of the RtxA13 toxin.</title>
        <authorList>
            <person name="Callol A."/>
            <person name="Pajuelo D."/>
            <person name="Ebbesson L."/>
            <person name="Teles M."/>
            <person name="MacKenzie S."/>
            <person name="Amaro C."/>
        </authorList>
    </citation>
    <scope>NUCLEOTIDE SEQUENCE</scope>
</reference>
<protein>
    <submittedName>
        <fullName evidence="1">Uncharacterized protein</fullName>
    </submittedName>
</protein>
<accession>A0A0E9XHJ3</accession>
<evidence type="ECO:0000313" key="1">
    <source>
        <dbReference type="EMBL" id="JAI01169.1"/>
    </source>
</evidence>
<organism evidence="1">
    <name type="scientific">Anguilla anguilla</name>
    <name type="common">European freshwater eel</name>
    <name type="synonym">Muraena anguilla</name>
    <dbReference type="NCBI Taxonomy" id="7936"/>
    <lineage>
        <taxon>Eukaryota</taxon>
        <taxon>Metazoa</taxon>
        <taxon>Chordata</taxon>
        <taxon>Craniata</taxon>
        <taxon>Vertebrata</taxon>
        <taxon>Euteleostomi</taxon>
        <taxon>Actinopterygii</taxon>
        <taxon>Neopterygii</taxon>
        <taxon>Teleostei</taxon>
        <taxon>Anguilliformes</taxon>
        <taxon>Anguillidae</taxon>
        <taxon>Anguilla</taxon>
    </lineage>
</organism>
<dbReference type="AlphaFoldDB" id="A0A0E9XHJ3"/>